<keyword evidence="8" id="KW-0597">Phosphoprotein</keyword>
<evidence type="ECO:0000256" key="7">
    <source>
        <dbReference type="ARBA" id="ARBA00022519"/>
    </source>
</evidence>
<dbReference type="SMART" id="SM00831">
    <property type="entry name" value="Cation_ATPase_N"/>
    <property type="match status" value="1"/>
</dbReference>
<dbReference type="Gene3D" id="1.20.1110.10">
    <property type="entry name" value="Calcium-transporting ATPase, transmembrane domain"/>
    <property type="match status" value="1"/>
</dbReference>
<evidence type="ECO:0000256" key="2">
    <source>
        <dbReference type="ARBA" id="ARBA00004429"/>
    </source>
</evidence>
<dbReference type="GO" id="GO:0016887">
    <property type="term" value="F:ATP hydrolysis activity"/>
    <property type="evidence" value="ECO:0007669"/>
    <property type="project" value="InterPro"/>
</dbReference>
<proteinExistence type="inferred from homology"/>
<dbReference type="AlphaFoldDB" id="A0A1X6WQX3"/>
<feature type="transmembrane region" description="Helical" evidence="18">
    <location>
        <begin position="292"/>
        <end position="310"/>
    </location>
</feature>
<protein>
    <recommendedName>
        <fullName evidence="5">Magnesium-transporting ATPase, P-type 1</fullName>
        <ecNumber evidence="4">7.2.2.14</ecNumber>
    </recommendedName>
    <alternativeName>
        <fullName evidence="16">Mg(2+) transport ATPase, P-type 1</fullName>
    </alternativeName>
</protein>
<evidence type="ECO:0000256" key="11">
    <source>
        <dbReference type="ARBA" id="ARBA00022840"/>
    </source>
</evidence>
<dbReference type="InterPro" id="IPR008250">
    <property type="entry name" value="ATPase_P-typ_transduc_dom_A_sf"/>
</dbReference>
<evidence type="ECO:0000256" key="18">
    <source>
        <dbReference type="SAM" id="Phobius"/>
    </source>
</evidence>
<keyword evidence="11" id="KW-0067">ATP-binding</keyword>
<dbReference type="InterPro" id="IPR023299">
    <property type="entry name" value="ATPase_P-typ_cyto_dom_N"/>
</dbReference>
<dbReference type="InterPro" id="IPR018303">
    <property type="entry name" value="ATPase_P-typ_P_site"/>
</dbReference>
<feature type="transmembrane region" description="Helical" evidence="18">
    <location>
        <begin position="885"/>
        <end position="903"/>
    </location>
</feature>
<dbReference type="SUPFAM" id="SSF56784">
    <property type="entry name" value="HAD-like"/>
    <property type="match status" value="1"/>
</dbReference>
<feature type="transmembrane region" description="Helical" evidence="18">
    <location>
        <begin position="781"/>
        <end position="799"/>
    </location>
</feature>
<dbReference type="Gene3D" id="2.70.150.10">
    <property type="entry name" value="Calcium-transporting ATPase, cytoplasmic transduction domain A"/>
    <property type="match status" value="1"/>
</dbReference>
<evidence type="ECO:0000259" key="19">
    <source>
        <dbReference type="SMART" id="SM00831"/>
    </source>
</evidence>
<evidence type="ECO:0000256" key="3">
    <source>
        <dbReference type="ARBA" id="ARBA00008746"/>
    </source>
</evidence>
<dbReference type="InterPro" id="IPR006068">
    <property type="entry name" value="ATPase_P-typ_cation-transptr_C"/>
</dbReference>
<feature type="domain" description="Cation-transporting P-type ATPase N-terminal" evidence="19">
    <location>
        <begin position="46"/>
        <end position="119"/>
    </location>
</feature>
<evidence type="ECO:0000256" key="5">
    <source>
        <dbReference type="ARBA" id="ARBA00013555"/>
    </source>
</evidence>
<dbReference type="CDD" id="cd02077">
    <property type="entry name" value="P-type_ATPase_Mg"/>
    <property type="match status" value="1"/>
</dbReference>
<dbReference type="GO" id="GO:0015444">
    <property type="term" value="F:P-type magnesium transporter activity"/>
    <property type="evidence" value="ECO:0007669"/>
    <property type="project" value="UniProtKB-EC"/>
</dbReference>
<keyword evidence="7" id="KW-0997">Cell inner membrane</keyword>
<evidence type="ECO:0000313" key="21">
    <source>
        <dbReference type="Proteomes" id="UP000195918"/>
    </source>
</evidence>
<dbReference type="InterPro" id="IPR059000">
    <property type="entry name" value="ATPase_P-type_domA"/>
</dbReference>
<gene>
    <name evidence="20" type="ORF">FM121_11230</name>
</gene>
<comment type="similarity">
    <text evidence="3">Belongs to the cation transport ATPase (P-type) (TC 3.A.3) family. Type IIIB subfamily.</text>
</comment>
<dbReference type="GO" id="GO:0005524">
    <property type="term" value="F:ATP binding"/>
    <property type="evidence" value="ECO:0007669"/>
    <property type="project" value="UniProtKB-KW"/>
</dbReference>
<dbReference type="InterPro" id="IPR036412">
    <property type="entry name" value="HAD-like_sf"/>
</dbReference>
<dbReference type="Pfam" id="PF00690">
    <property type="entry name" value="Cation_ATPase_N"/>
    <property type="match status" value="1"/>
</dbReference>
<evidence type="ECO:0000256" key="6">
    <source>
        <dbReference type="ARBA" id="ARBA00022475"/>
    </source>
</evidence>
<reference evidence="21" key="1">
    <citation type="submission" date="2017-02" db="EMBL/GenBank/DDBJ databases">
        <authorList>
            <person name="Dridi B."/>
        </authorList>
    </citation>
    <scope>NUCLEOTIDE SEQUENCE [LARGE SCALE GENOMIC DNA]</scope>
    <source>
        <strain evidence="21">bH819</strain>
    </source>
</reference>
<keyword evidence="10" id="KW-0547">Nucleotide-binding</keyword>
<evidence type="ECO:0000256" key="15">
    <source>
        <dbReference type="ARBA" id="ARBA00023136"/>
    </source>
</evidence>
<feature type="transmembrane region" description="Helical" evidence="18">
    <location>
        <begin position="811"/>
        <end position="828"/>
    </location>
</feature>
<evidence type="ECO:0000256" key="14">
    <source>
        <dbReference type="ARBA" id="ARBA00022989"/>
    </source>
</evidence>
<comment type="function">
    <text evidence="1">Mediates magnesium influx to the cytosol.</text>
</comment>
<name>A0A1X6WQX3_9ENTE</name>
<keyword evidence="9 18" id="KW-0812">Transmembrane</keyword>
<dbReference type="InterPro" id="IPR001757">
    <property type="entry name" value="P_typ_ATPase"/>
</dbReference>
<keyword evidence="6" id="KW-1003">Cell membrane</keyword>
<dbReference type="Pfam" id="PF13246">
    <property type="entry name" value="Cation_ATPase"/>
    <property type="match status" value="1"/>
</dbReference>
<evidence type="ECO:0000256" key="8">
    <source>
        <dbReference type="ARBA" id="ARBA00022553"/>
    </source>
</evidence>
<evidence type="ECO:0000256" key="1">
    <source>
        <dbReference type="ARBA" id="ARBA00003954"/>
    </source>
</evidence>
<evidence type="ECO:0000256" key="12">
    <source>
        <dbReference type="ARBA" id="ARBA00022842"/>
    </source>
</evidence>
<organism evidence="20 21">
    <name type="scientific">Vagococcus fluvialis bH819</name>
    <dbReference type="NCBI Taxonomy" id="1255619"/>
    <lineage>
        <taxon>Bacteria</taxon>
        <taxon>Bacillati</taxon>
        <taxon>Bacillota</taxon>
        <taxon>Bacilli</taxon>
        <taxon>Lactobacillales</taxon>
        <taxon>Enterococcaceae</taxon>
        <taxon>Vagococcus</taxon>
    </lineage>
</organism>
<evidence type="ECO:0000256" key="16">
    <source>
        <dbReference type="ARBA" id="ARBA00029806"/>
    </source>
</evidence>
<dbReference type="EC" id="7.2.2.14" evidence="4"/>
<sequence length="915" mass="101326">MSEVMIFLLFMSVGLSLWVIFYGKKVSMKMEKKEKVVQKNEINYTVFSQETAESVLNKFKSNLKGLSTQEAEELRELHGENVISHGKKTPLIVEVLKAYFTPFTIVLITLAIISFFTDYVIAPVEDRDLTGVIIISAMVFLSGTMTLIQSVRSSKAAEKLGNLVKVTATVLRNGKEVELSIEELVCGDIVKLAAGDMIPADIRLSQTKDLFISQAAMTGESYPVEKKATYEMLEHSSETDLENIAYMGSNVVSGSATGIIIAVGNKTLFGQIAKDVTESKTLTNFDIGINKTSWLLIRFMLVMAPTVFLINGLTKGDWLEAFLFGLSVAVGLTPEMLPMIVTTNLVKGASTMAKKGTIIKNLNSIQNFGAIDILCTDKTGTLTQDKIILEYHLDVDGKEDARVLRHAFFNSYYQTGLRNLMDKAIIDSANEELDIDVANYNKIDEIPFDFQRRRMSVVIEDNHGKTQMITKGAVEEMLEISSYVDYKGKVIALTEEIKRTILKTVDELNEDGLRVIAVAQKTNPSVVGEFSIKDESDMVLIGYLAFLDPPKETTKDALEALKKHGVAVKVLTGDNALVTKSVCKQVGLENEVLITGSELSKMSDSELTVIAEKHNIFVKLSPAQKTRLVRILREAGHTVGFMGDGINDAPAMKEADVGISVDTAVDIAKESADVILLDKDLMILERGILSGRTIFGNIMKYVKMTASSNFGNMFSVVVASIFLPFLPMLPLQLLFLNLIYDISCMSIPWDNMDKEYLEEPKKWDSSSIGSFMKWLGPTSSIFDITTYALMYFVICPAVVGGSYHTLTAEQQVLFIAVFHAGWFVESLWSQTLVIHTLRTPKVPFLQSNASFILTTVTTIGIAIGSILPFTAFGERLDLAPLPSNYWGWLAITVIAYLLLVMFVKKIYVKRFGELL</sequence>
<dbReference type="SFLD" id="SFLDF00027">
    <property type="entry name" value="p-type_atpase"/>
    <property type="match status" value="1"/>
</dbReference>
<feature type="transmembrane region" description="Helical" evidence="18">
    <location>
        <begin position="98"/>
        <end position="117"/>
    </location>
</feature>
<keyword evidence="14 18" id="KW-1133">Transmembrane helix</keyword>
<dbReference type="Pfam" id="PF00689">
    <property type="entry name" value="Cation_ATPase_C"/>
    <property type="match status" value="1"/>
</dbReference>
<keyword evidence="15 18" id="KW-0472">Membrane</keyword>
<dbReference type="PROSITE" id="PS00154">
    <property type="entry name" value="ATPASE_E1_E2"/>
    <property type="match status" value="1"/>
</dbReference>
<dbReference type="PRINTS" id="PR01836">
    <property type="entry name" value="MGATPASE"/>
</dbReference>
<evidence type="ECO:0000256" key="9">
    <source>
        <dbReference type="ARBA" id="ARBA00022692"/>
    </source>
</evidence>
<dbReference type="SFLD" id="SFLDS00003">
    <property type="entry name" value="Haloacid_Dehalogenase"/>
    <property type="match status" value="1"/>
</dbReference>
<feature type="transmembrane region" description="Helical" evidence="18">
    <location>
        <begin position="129"/>
        <end position="148"/>
    </location>
</feature>
<keyword evidence="21" id="KW-1185">Reference proteome</keyword>
<feature type="transmembrane region" description="Helical" evidence="18">
    <location>
        <begin position="709"/>
        <end position="727"/>
    </location>
</feature>
<dbReference type="EMBL" id="FWFD01000015">
    <property type="protein sequence ID" value="SLM86659.1"/>
    <property type="molecule type" value="Genomic_DNA"/>
</dbReference>
<feature type="transmembrane region" description="Helical" evidence="18">
    <location>
        <begin position="322"/>
        <end position="346"/>
    </location>
</feature>
<dbReference type="InterPro" id="IPR004014">
    <property type="entry name" value="ATPase_P-typ_cation-transptr_N"/>
</dbReference>
<comment type="catalytic activity">
    <reaction evidence="17">
        <text>Mg(2+)(out) + ATP + H2O = Mg(2+)(in) + ADP + phosphate + H(+)</text>
        <dbReference type="Rhea" id="RHEA:10260"/>
        <dbReference type="ChEBI" id="CHEBI:15377"/>
        <dbReference type="ChEBI" id="CHEBI:15378"/>
        <dbReference type="ChEBI" id="CHEBI:18420"/>
        <dbReference type="ChEBI" id="CHEBI:30616"/>
        <dbReference type="ChEBI" id="CHEBI:43474"/>
        <dbReference type="ChEBI" id="CHEBI:456216"/>
        <dbReference type="EC" id="7.2.2.14"/>
    </reaction>
</comment>
<dbReference type="SFLD" id="SFLDG00002">
    <property type="entry name" value="C1.7:_P-type_atpase_like"/>
    <property type="match status" value="1"/>
</dbReference>
<dbReference type="InterPro" id="IPR023298">
    <property type="entry name" value="ATPase_P-typ_TM_dom_sf"/>
</dbReference>
<dbReference type="SUPFAM" id="SSF81653">
    <property type="entry name" value="Calcium ATPase, transduction domain A"/>
    <property type="match status" value="1"/>
</dbReference>
<keyword evidence="13" id="KW-1278">Translocase</keyword>
<evidence type="ECO:0000256" key="17">
    <source>
        <dbReference type="ARBA" id="ARBA00047295"/>
    </source>
</evidence>
<dbReference type="Gene3D" id="3.40.1110.10">
    <property type="entry name" value="Calcium-transporting ATPase, cytoplasmic domain N"/>
    <property type="match status" value="1"/>
</dbReference>
<dbReference type="NCBIfam" id="TIGR01494">
    <property type="entry name" value="ATPase_P-type"/>
    <property type="match status" value="2"/>
</dbReference>
<dbReference type="Gene3D" id="3.40.50.1000">
    <property type="entry name" value="HAD superfamily/HAD-like"/>
    <property type="match status" value="1"/>
</dbReference>
<dbReference type="PANTHER" id="PTHR42861">
    <property type="entry name" value="CALCIUM-TRANSPORTING ATPASE"/>
    <property type="match status" value="1"/>
</dbReference>
<dbReference type="SUPFAM" id="SSF81665">
    <property type="entry name" value="Calcium ATPase, transmembrane domain M"/>
    <property type="match status" value="1"/>
</dbReference>
<dbReference type="NCBIfam" id="NF011702">
    <property type="entry name" value="PRK15122.1"/>
    <property type="match status" value="1"/>
</dbReference>
<dbReference type="GO" id="GO:0005886">
    <property type="term" value="C:plasma membrane"/>
    <property type="evidence" value="ECO:0007669"/>
    <property type="project" value="UniProtKB-SubCell"/>
</dbReference>
<comment type="subcellular location">
    <subcellularLocation>
        <location evidence="2">Cell inner membrane</location>
        <topology evidence="2">Multi-pass membrane protein</topology>
    </subcellularLocation>
</comment>
<accession>A0A1X6WQX3</accession>
<dbReference type="NCBIfam" id="TIGR01524">
    <property type="entry name" value="ATPase-IIIB_Mg"/>
    <property type="match status" value="1"/>
</dbReference>
<evidence type="ECO:0000256" key="10">
    <source>
        <dbReference type="ARBA" id="ARBA00022741"/>
    </source>
</evidence>
<evidence type="ECO:0000256" key="4">
    <source>
        <dbReference type="ARBA" id="ARBA00012786"/>
    </source>
</evidence>
<dbReference type="InterPro" id="IPR006415">
    <property type="entry name" value="P-type_ATPase_IIIB"/>
</dbReference>
<dbReference type="Pfam" id="PF00122">
    <property type="entry name" value="E1-E2_ATPase"/>
    <property type="match status" value="1"/>
</dbReference>
<dbReference type="InterPro" id="IPR044492">
    <property type="entry name" value="P_typ_ATPase_HD_dom"/>
</dbReference>
<feature type="transmembrane region" description="Helical" evidence="18">
    <location>
        <begin position="849"/>
        <end position="873"/>
    </location>
</feature>
<dbReference type="InterPro" id="IPR023214">
    <property type="entry name" value="HAD_sf"/>
</dbReference>
<keyword evidence="20" id="KW-0378">Hydrolase</keyword>
<keyword evidence="12" id="KW-0460">Magnesium</keyword>
<feature type="transmembrane region" description="Helical" evidence="18">
    <location>
        <begin position="6"/>
        <end position="23"/>
    </location>
</feature>
<dbReference type="Proteomes" id="UP000195918">
    <property type="component" value="Unassembled WGS sequence"/>
</dbReference>
<evidence type="ECO:0000256" key="13">
    <source>
        <dbReference type="ARBA" id="ARBA00022967"/>
    </source>
</evidence>
<evidence type="ECO:0000313" key="20">
    <source>
        <dbReference type="EMBL" id="SLM86659.1"/>
    </source>
</evidence>